<dbReference type="Proteomes" id="UP000054481">
    <property type="component" value="Unassembled WGS sequence"/>
</dbReference>
<gene>
    <name evidence="2" type="ORF">HIM_04456</name>
</gene>
<name>A0A0F7ZPS3_9HYPO</name>
<dbReference type="OrthoDB" id="4159838at2759"/>
<feature type="region of interest" description="Disordered" evidence="1">
    <location>
        <begin position="72"/>
        <end position="103"/>
    </location>
</feature>
<accession>A0A0F7ZPS3</accession>
<organism evidence="2 3">
    <name type="scientific">Hirsutella minnesotensis 3608</name>
    <dbReference type="NCBI Taxonomy" id="1043627"/>
    <lineage>
        <taxon>Eukaryota</taxon>
        <taxon>Fungi</taxon>
        <taxon>Dikarya</taxon>
        <taxon>Ascomycota</taxon>
        <taxon>Pezizomycotina</taxon>
        <taxon>Sordariomycetes</taxon>
        <taxon>Hypocreomycetidae</taxon>
        <taxon>Hypocreales</taxon>
        <taxon>Ophiocordycipitaceae</taxon>
        <taxon>Hirsutella</taxon>
    </lineage>
</organism>
<protein>
    <submittedName>
        <fullName evidence="2">Uncharacterized protein</fullName>
    </submittedName>
</protein>
<evidence type="ECO:0000256" key="1">
    <source>
        <dbReference type="SAM" id="MobiDB-lite"/>
    </source>
</evidence>
<evidence type="ECO:0000313" key="3">
    <source>
        <dbReference type="Proteomes" id="UP000054481"/>
    </source>
</evidence>
<evidence type="ECO:0000313" key="2">
    <source>
        <dbReference type="EMBL" id="KJZ76000.1"/>
    </source>
</evidence>
<dbReference type="AlphaFoldDB" id="A0A0F7ZPS3"/>
<sequence length="726" mass="80077">MLAQKSQSRSTPDAAPWTAARCHRLLRQLQTRLVGLRKLADEAQALSSCPVKRSCSEHAASRVPKRVRFTYAPRRPAPGSKGQALPTTVTPPRPVRTLGAMDIGKSSPIGGSINLSTPVLRKICEQPDTPCIAQPSSPRAQQNGAFEGISSDFSSGLRALRVAIPEDKYRAYEAILNWMDGFLRSTASDTQDLHPKSLLSLCLRRVPACIANIEAYERQTARDQGCRSMWGESHVVFELYEQLESLGSSRCGWRPLKIAVRNHAISLLSEAAVDGLLEPEYVQLLIRLCFRHGCQAEAGKLANSVNVPLSAPQSMRSDLGESRQLLPVHEMLRSLSRQRHSSIRLQWLSSLFEKRLLPISWLGTKEFTFMWESCFELYTNARSASSVAQFLSVCLPLLASLKEPQTEAPGGDIEQTQISCVAGMVAAATVTNSASALGKRQKRRRVWRRSVYILDLCLVAVRSPKPRSRQTHGINTGEFIFLLARHLAIIGSPFADPVHHEQAVGELIKAMQAAGGNAAAQSYHRQAASLLCWVAQFRRKMCAIPARESLTEFCTKLEDLGLNSYFGSGLLTDAAFMLAQKTKDLRDLAFAEGLQEAQGSVRVSEVFSGWRWEEGISEWVLPKLTPAASSCGASMEKDPEKGKPTTRLVRFREKRRAHNALATKNAERSVLVPLGPNNVCDRGQSRRVLKGGSPRVPQLRNLNGVRTQSFENTRLLQGKGDADDLA</sequence>
<proteinExistence type="predicted"/>
<keyword evidence="3" id="KW-1185">Reference proteome</keyword>
<reference evidence="2 3" key="1">
    <citation type="journal article" date="2014" name="Genome Biol. Evol.">
        <title>Comparative genomics and transcriptomics analyses reveal divergent lifestyle features of nematode endoparasitic fungus Hirsutella minnesotensis.</title>
        <authorList>
            <person name="Lai Y."/>
            <person name="Liu K."/>
            <person name="Zhang X."/>
            <person name="Zhang X."/>
            <person name="Li K."/>
            <person name="Wang N."/>
            <person name="Shu C."/>
            <person name="Wu Y."/>
            <person name="Wang C."/>
            <person name="Bushley K.E."/>
            <person name="Xiang M."/>
            <person name="Liu X."/>
        </authorList>
    </citation>
    <scope>NUCLEOTIDE SEQUENCE [LARGE SCALE GENOMIC DNA]</scope>
    <source>
        <strain evidence="2 3">3608</strain>
    </source>
</reference>
<dbReference type="EMBL" id="KQ030513">
    <property type="protein sequence ID" value="KJZ76000.1"/>
    <property type="molecule type" value="Genomic_DNA"/>
</dbReference>